<dbReference type="EMBL" id="CAWUPB010001173">
    <property type="protein sequence ID" value="CAK7349453.1"/>
    <property type="molecule type" value="Genomic_DNA"/>
</dbReference>
<proteinExistence type="predicted"/>
<feature type="compositionally biased region" description="Basic and acidic residues" evidence="1">
    <location>
        <begin position="34"/>
        <end position="44"/>
    </location>
</feature>
<comment type="caution">
    <text evidence="2">The sequence shown here is derived from an EMBL/GenBank/DDBJ whole genome shotgun (WGS) entry which is preliminary data.</text>
</comment>
<feature type="region of interest" description="Disordered" evidence="1">
    <location>
        <begin position="1"/>
        <end position="44"/>
    </location>
</feature>
<evidence type="ECO:0000256" key="1">
    <source>
        <dbReference type="SAM" id="MobiDB-lite"/>
    </source>
</evidence>
<evidence type="ECO:0000313" key="2">
    <source>
        <dbReference type="EMBL" id="CAK7349453.1"/>
    </source>
</evidence>
<protein>
    <submittedName>
        <fullName evidence="2">Uncharacterized protein</fullName>
    </submittedName>
</protein>
<accession>A0AAV1SEK8</accession>
<reference evidence="2 3" key="1">
    <citation type="submission" date="2024-01" db="EMBL/GenBank/DDBJ databases">
        <authorList>
            <person name="Waweru B."/>
        </authorList>
    </citation>
    <scope>NUCLEOTIDE SEQUENCE [LARGE SCALE GENOMIC DNA]</scope>
</reference>
<evidence type="ECO:0000313" key="3">
    <source>
        <dbReference type="Proteomes" id="UP001314170"/>
    </source>
</evidence>
<sequence>MTNSTRGKKQEASDQDGKSKRKSAVILAPDEEENKGREEREKEREEVTPGIAWIRITEKAAEWYGEMRGLPVSHRLANESGQDPCITETKPACVKGVGKGVVGIHLYNGLLEVTIEIGTVLQVHSLALNLKAEAPLICTSEKRTYGGWHKSRNQAEKVAAHENTHGVEFQKRLSMWEFSKLGLNVSPLLRYWRTTALRCLVLPEIFVINPS</sequence>
<gene>
    <name evidence="2" type="ORF">DCAF_LOCUS22170</name>
</gene>
<feature type="compositionally biased region" description="Basic and acidic residues" evidence="1">
    <location>
        <begin position="8"/>
        <end position="18"/>
    </location>
</feature>
<dbReference type="AlphaFoldDB" id="A0AAV1SEK8"/>
<dbReference type="Proteomes" id="UP001314170">
    <property type="component" value="Unassembled WGS sequence"/>
</dbReference>
<keyword evidence="3" id="KW-1185">Reference proteome</keyword>
<name>A0AAV1SEK8_9ROSI</name>
<organism evidence="2 3">
    <name type="scientific">Dovyalis caffra</name>
    <dbReference type="NCBI Taxonomy" id="77055"/>
    <lineage>
        <taxon>Eukaryota</taxon>
        <taxon>Viridiplantae</taxon>
        <taxon>Streptophyta</taxon>
        <taxon>Embryophyta</taxon>
        <taxon>Tracheophyta</taxon>
        <taxon>Spermatophyta</taxon>
        <taxon>Magnoliopsida</taxon>
        <taxon>eudicotyledons</taxon>
        <taxon>Gunneridae</taxon>
        <taxon>Pentapetalae</taxon>
        <taxon>rosids</taxon>
        <taxon>fabids</taxon>
        <taxon>Malpighiales</taxon>
        <taxon>Salicaceae</taxon>
        <taxon>Flacourtieae</taxon>
        <taxon>Dovyalis</taxon>
    </lineage>
</organism>